<dbReference type="Pfam" id="PF03672">
    <property type="entry name" value="UPF0154"/>
    <property type="match status" value="1"/>
</dbReference>
<dbReference type="AlphaFoldDB" id="U4KT15"/>
<dbReference type="EMBL" id="FO681348">
    <property type="protein sequence ID" value="CCV65899.1"/>
    <property type="molecule type" value="Genomic_DNA"/>
</dbReference>
<accession>U4KT15</accession>
<feature type="region of interest" description="Disordered" evidence="6">
    <location>
        <begin position="52"/>
        <end position="73"/>
    </location>
</feature>
<evidence type="ECO:0000256" key="6">
    <source>
        <dbReference type="SAM" id="MobiDB-lite"/>
    </source>
</evidence>
<organism evidence="8 9">
    <name type="scientific">Acholeplasma brassicae</name>
    <dbReference type="NCBI Taxonomy" id="61635"/>
    <lineage>
        <taxon>Bacteria</taxon>
        <taxon>Bacillati</taxon>
        <taxon>Mycoplasmatota</taxon>
        <taxon>Mollicutes</taxon>
        <taxon>Acholeplasmatales</taxon>
        <taxon>Acholeplasmataceae</taxon>
        <taxon>Acholeplasma</taxon>
    </lineage>
</organism>
<evidence type="ECO:0000256" key="4">
    <source>
        <dbReference type="ARBA" id="ARBA00022989"/>
    </source>
</evidence>
<dbReference type="KEGG" id="abra:BN85308780"/>
<evidence type="ECO:0000256" key="7">
    <source>
        <dbReference type="SAM" id="Phobius"/>
    </source>
</evidence>
<keyword evidence="9" id="KW-1185">Reference proteome</keyword>
<dbReference type="HAMAP" id="MF_00363">
    <property type="entry name" value="UPF0154"/>
    <property type="match status" value="1"/>
</dbReference>
<evidence type="ECO:0000256" key="5">
    <source>
        <dbReference type="ARBA" id="ARBA00023136"/>
    </source>
</evidence>
<keyword evidence="4 7" id="KW-1133">Transmembrane helix</keyword>
<proteinExistence type="inferred from homology"/>
<feature type="transmembrane region" description="Helical" evidence="7">
    <location>
        <begin position="6"/>
        <end position="27"/>
    </location>
</feature>
<dbReference type="RefSeq" id="WP_030004761.1">
    <property type="nucleotide sequence ID" value="NC_022549.1"/>
</dbReference>
<dbReference type="OrthoDB" id="1769076at2"/>
<feature type="compositionally biased region" description="Polar residues" evidence="6">
    <location>
        <begin position="64"/>
        <end position="73"/>
    </location>
</feature>
<dbReference type="InterPro" id="IPR005359">
    <property type="entry name" value="UPF0154"/>
</dbReference>
<evidence type="ECO:0000256" key="2">
    <source>
        <dbReference type="ARBA" id="ARBA00006694"/>
    </source>
</evidence>
<keyword evidence="5 7" id="KW-0472">Membrane</keyword>
<comment type="subcellular location">
    <subcellularLocation>
        <location evidence="1">Membrane</location>
        <topology evidence="1">Single-pass membrane protein</topology>
    </subcellularLocation>
</comment>
<sequence length="73" mass="8558">MDIKLWQAIIYIVLALIIGAAAGFFIARAWFKNYLKKNPPVNERMIREMMRQMGRTPSEKQVRQVMSSMNQVK</sequence>
<dbReference type="HOGENOM" id="CLU_180108_0_1_14"/>
<dbReference type="Proteomes" id="UP000032737">
    <property type="component" value="Chromosome"/>
</dbReference>
<comment type="similarity">
    <text evidence="2">Belongs to the UPF0154 family.</text>
</comment>
<gene>
    <name evidence="8" type="ORF">BN85308780</name>
</gene>
<keyword evidence="3 7" id="KW-0812">Transmembrane</keyword>
<protein>
    <submittedName>
        <fullName evidence="8">Uncharacterized protein</fullName>
    </submittedName>
</protein>
<dbReference type="STRING" id="61635.BN85308780"/>
<evidence type="ECO:0000256" key="3">
    <source>
        <dbReference type="ARBA" id="ARBA00022692"/>
    </source>
</evidence>
<reference evidence="8 9" key="1">
    <citation type="journal article" date="2013" name="J. Mol. Microbiol. Biotechnol.">
        <title>Analysis of the Complete Genomes of Acholeplasma brassicae , A. palmae and A. laidlawii and Their Comparison to the Obligate Parasites from ' Candidatus Phytoplasma'.</title>
        <authorList>
            <person name="Kube M."/>
            <person name="Siewert C."/>
            <person name="Migdoll A.M."/>
            <person name="Duduk B."/>
            <person name="Holz S."/>
            <person name="Rabus R."/>
            <person name="Seemuller E."/>
            <person name="Mitrovic J."/>
            <person name="Muller I."/>
            <person name="Buttner C."/>
            <person name="Reinhardt R."/>
        </authorList>
    </citation>
    <scope>NUCLEOTIDE SEQUENCE [LARGE SCALE GENOMIC DNA]</scope>
    <source>
        <strain evidence="9">0502</strain>
    </source>
</reference>
<dbReference type="GO" id="GO:0016020">
    <property type="term" value="C:membrane"/>
    <property type="evidence" value="ECO:0007669"/>
    <property type="project" value="UniProtKB-SubCell"/>
</dbReference>
<evidence type="ECO:0000313" key="9">
    <source>
        <dbReference type="Proteomes" id="UP000032737"/>
    </source>
</evidence>
<evidence type="ECO:0000313" key="8">
    <source>
        <dbReference type="EMBL" id="CCV65899.1"/>
    </source>
</evidence>
<name>U4KT15_9MOLU</name>
<evidence type="ECO:0000256" key="1">
    <source>
        <dbReference type="ARBA" id="ARBA00004167"/>
    </source>
</evidence>